<name>A0AAD6IQ78_DREDA</name>
<feature type="compositionally biased region" description="Basic and acidic residues" evidence="1">
    <location>
        <begin position="84"/>
        <end position="110"/>
    </location>
</feature>
<evidence type="ECO:0000256" key="2">
    <source>
        <dbReference type="SAM" id="Phobius"/>
    </source>
</evidence>
<feature type="region of interest" description="Disordered" evidence="1">
    <location>
        <begin position="66"/>
        <end position="113"/>
    </location>
</feature>
<keyword evidence="2" id="KW-0472">Membrane</keyword>
<feature type="region of interest" description="Disordered" evidence="1">
    <location>
        <begin position="211"/>
        <end position="277"/>
    </location>
</feature>
<keyword evidence="2" id="KW-1133">Transmembrane helix</keyword>
<dbReference type="Proteomes" id="UP001221413">
    <property type="component" value="Unassembled WGS sequence"/>
</dbReference>
<keyword evidence="2" id="KW-0812">Transmembrane</keyword>
<gene>
    <name evidence="3" type="ORF">Dda_8863</name>
</gene>
<feature type="transmembrane region" description="Helical" evidence="2">
    <location>
        <begin position="6"/>
        <end position="29"/>
    </location>
</feature>
<evidence type="ECO:0000313" key="3">
    <source>
        <dbReference type="EMBL" id="KAJ6256363.1"/>
    </source>
</evidence>
<feature type="compositionally biased region" description="Polar residues" evidence="1">
    <location>
        <begin position="583"/>
        <end position="593"/>
    </location>
</feature>
<sequence length="673" mass="72897">MELRVVIPIAASVGVLIIIIVVLIVWIIVRSQKRKRKARDQDWRQHEPAEDTFSIAWSDHGDQGLTRSVSVRNGKLVRNQSARKGKDGSRTVVESTHDDNDAHPVKRDLGSSDFMNSISNITGRISPGIGRALSVGSHKTSAISSEKSRQLSPLPPTDEENRACTVHLLDVKRPYSANRSKHSSHSRSSSRSNIHDGQVAEFEDMTLQGRDSVLLPSPPSSARILTPTQSRHSYRSQSNSSFTFTPVTPRASVSLFPLSAPPGQPRKPSAAAQNGPASYAFPAHLHSARRPSFLQNSYTHDHPIPSPSTSMFELDSGLPTLADYADELRPRSAGRPTVSKIQIPDFTPASPRALRSFGQDSANQEFPEHIPDHHSQVENFDTWNFSDADPSIAATSSEAIRPPYTRAPSSAVGNQSVGGAPFRKESFASYAQMRRDSFRRDSFGGGVPTRRESHGPSVLRRDSTASFLGTTPPKFATGPRVYYQHQLPSNPLPPQRESISRAYSDRSVQSTHTPTLSERQLDPMNMIPSINESKSSIVSVSSTGSAASDSFAADGGLSPPPLQKTSFESTRADPSRSIDHAPSLSNNGSTSQLKPPVTPPRHTQGQPFNGSDGRTVRDISLPNHHKDNGGLVPETVAEASRNIPASPTSTITTATVTENSAADMSPERLNGGT</sequence>
<feature type="region of interest" description="Disordered" evidence="1">
    <location>
        <begin position="136"/>
        <end position="196"/>
    </location>
</feature>
<feature type="compositionally biased region" description="Low complexity" evidence="1">
    <location>
        <begin position="643"/>
        <end position="655"/>
    </location>
</feature>
<proteinExistence type="predicted"/>
<feature type="region of interest" description="Disordered" evidence="1">
    <location>
        <begin position="546"/>
        <end position="673"/>
    </location>
</feature>
<feature type="compositionally biased region" description="Low complexity" evidence="1">
    <location>
        <begin position="546"/>
        <end position="557"/>
    </location>
</feature>
<keyword evidence="4" id="KW-1185">Reference proteome</keyword>
<organism evidence="3 4">
    <name type="scientific">Drechslerella dactyloides</name>
    <name type="common">Nematode-trapping fungus</name>
    <name type="synonym">Arthrobotrys dactyloides</name>
    <dbReference type="NCBI Taxonomy" id="74499"/>
    <lineage>
        <taxon>Eukaryota</taxon>
        <taxon>Fungi</taxon>
        <taxon>Dikarya</taxon>
        <taxon>Ascomycota</taxon>
        <taxon>Pezizomycotina</taxon>
        <taxon>Orbiliomycetes</taxon>
        <taxon>Orbiliales</taxon>
        <taxon>Orbiliaceae</taxon>
        <taxon>Drechslerella</taxon>
    </lineage>
</organism>
<reference evidence="3" key="1">
    <citation type="submission" date="2023-01" db="EMBL/GenBank/DDBJ databases">
        <title>The chitinases involved in constricting ring structure development in the nematode-trapping fungus Drechslerella dactyloides.</title>
        <authorList>
            <person name="Wang R."/>
            <person name="Zhang L."/>
            <person name="Tang P."/>
            <person name="Li S."/>
            <person name="Liang L."/>
        </authorList>
    </citation>
    <scope>NUCLEOTIDE SEQUENCE</scope>
    <source>
        <strain evidence="3">YMF1.00031</strain>
    </source>
</reference>
<accession>A0AAD6IQ78</accession>
<evidence type="ECO:0000256" key="1">
    <source>
        <dbReference type="SAM" id="MobiDB-lite"/>
    </source>
</evidence>
<feature type="compositionally biased region" description="Low complexity" evidence="1">
    <location>
        <begin position="229"/>
        <end position="241"/>
    </location>
</feature>
<feature type="compositionally biased region" description="Basic and acidic residues" evidence="1">
    <location>
        <begin position="449"/>
        <end position="463"/>
    </location>
</feature>
<feature type="region of interest" description="Disordered" evidence="1">
    <location>
        <begin position="439"/>
        <end position="527"/>
    </location>
</feature>
<dbReference type="EMBL" id="JAQGDS010000013">
    <property type="protein sequence ID" value="KAJ6256363.1"/>
    <property type="molecule type" value="Genomic_DNA"/>
</dbReference>
<feature type="compositionally biased region" description="Polar residues" evidence="1">
    <location>
        <begin position="506"/>
        <end position="518"/>
    </location>
</feature>
<evidence type="ECO:0000313" key="4">
    <source>
        <dbReference type="Proteomes" id="UP001221413"/>
    </source>
</evidence>
<dbReference type="AlphaFoldDB" id="A0AAD6IQ78"/>
<protein>
    <submittedName>
        <fullName evidence="3">Uncharacterized protein</fullName>
    </submittedName>
</protein>
<feature type="compositionally biased region" description="Basic and acidic residues" evidence="1">
    <location>
        <begin position="570"/>
        <end position="579"/>
    </location>
</feature>
<comment type="caution">
    <text evidence="3">The sequence shown here is derived from an EMBL/GenBank/DDBJ whole genome shotgun (WGS) entry which is preliminary data.</text>
</comment>